<keyword evidence="2" id="KW-1185">Reference proteome</keyword>
<dbReference type="Proteomes" id="UP000789525">
    <property type="component" value="Unassembled WGS sequence"/>
</dbReference>
<gene>
    <name evidence="1" type="ORF">ACOLOM_LOCUS9817</name>
</gene>
<proteinExistence type="predicted"/>
<name>A0ACA9P3J5_9GLOM</name>
<accession>A0ACA9P3J5</accession>
<comment type="caution">
    <text evidence="1">The sequence shown here is derived from an EMBL/GenBank/DDBJ whole genome shotgun (WGS) entry which is preliminary data.</text>
</comment>
<evidence type="ECO:0000313" key="2">
    <source>
        <dbReference type="Proteomes" id="UP000789525"/>
    </source>
</evidence>
<dbReference type="EMBL" id="CAJVPT010029416">
    <property type="protein sequence ID" value="CAG8690714.1"/>
    <property type="molecule type" value="Genomic_DNA"/>
</dbReference>
<evidence type="ECO:0000313" key="1">
    <source>
        <dbReference type="EMBL" id="CAG8690714.1"/>
    </source>
</evidence>
<feature type="non-terminal residue" evidence="1">
    <location>
        <position position="1"/>
    </location>
</feature>
<reference evidence="1" key="1">
    <citation type="submission" date="2021-06" db="EMBL/GenBank/DDBJ databases">
        <authorList>
            <person name="Kallberg Y."/>
            <person name="Tangrot J."/>
            <person name="Rosling A."/>
        </authorList>
    </citation>
    <scope>NUCLEOTIDE SEQUENCE</scope>
    <source>
        <strain evidence="1">CL356</strain>
    </source>
</reference>
<protein>
    <submittedName>
        <fullName evidence="1">10566_t:CDS:1</fullName>
    </submittedName>
</protein>
<organism evidence="1 2">
    <name type="scientific">Acaulospora colombiana</name>
    <dbReference type="NCBI Taxonomy" id="27376"/>
    <lineage>
        <taxon>Eukaryota</taxon>
        <taxon>Fungi</taxon>
        <taxon>Fungi incertae sedis</taxon>
        <taxon>Mucoromycota</taxon>
        <taxon>Glomeromycotina</taxon>
        <taxon>Glomeromycetes</taxon>
        <taxon>Diversisporales</taxon>
        <taxon>Acaulosporaceae</taxon>
        <taxon>Acaulospora</taxon>
    </lineage>
</organism>
<sequence length="50" mass="5459">ASIKIPFTTSKFLIINKSYSSQANSCNCMAQKIKISVDKFAISPSYIGLT</sequence>